<gene>
    <name evidence="2" type="ORF">AG1IA_03567</name>
</gene>
<evidence type="ECO:0000313" key="2">
    <source>
        <dbReference type="EMBL" id="ELU42393.1"/>
    </source>
</evidence>
<keyword evidence="3" id="KW-1185">Reference proteome</keyword>
<protein>
    <submittedName>
        <fullName evidence="2">Uncharacterized protein</fullName>
    </submittedName>
</protein>
<proteinExistence type="predicted"/>
<dbReference type="EMBL" id="AFRT01000842">
    <property type="protein sequence ID" value="ELU42393.1"/>
    <property type="molecule type" value="Genomic_DNA"/>
</dbReference>
<dbReference type="AlphaFoldDB" id="L8X050"/>
<reference evidence="2 3" key="1">
    <citation type="journal article" date="2013" name="Nat. Commun.">
        <title>The evolution and pathogenic mechanisms of the rice sheath blight pathogen.</title>
        <authorList>
            <person name="Zheng A."/>
            <person name="Lin R."/>
            <person name="Xu L."/>
            <person name="Qin P."/>
            <person name="Tang C."/>
            <person name="Ai P."/>
            <person name="Zhang D."/>
            <person name="Liu Y."/>
            <person name="Sun Z."/>
            <person name="Feng H."/>
            <person name="Wang Y."/>
            <person name="Chen Y."/>
            <person name="Liang X."/>
            <person name="Fu R."/>
            <person name="Li Q."/>
            <person name="Zhang J."/>
            <person name="Yu X."/>
            <person name="Xie Z."/>
            <person name="Ding L."/>
            <person name="Guan P."/>
            <person name="Tang J."/>
            <person name="Liang Y."/>
            <person name="Wang S."/>
            <person name="Deng Q."/>
            <person name="Li S."/>
            <person name="Zhu J."/>
            <person name="Wang L."/>
            <person name="Liu H."/>
            <person name="Li P."/>
        </authorList>
    </citation>
    <scope>NUCLEOTIDE SEQUENCE [LARGE SCALE GENOMIC DNA]</scope>
    <source>
        <strain evidence="3">AG-1 IA</strain>
    </source>
</reference>
<keyword evidence="1" id="KW-0472">Membrane</keyword>
<evidence type="ECO:0000256" key="1">
    <source>
        <dbReference type="SAM" id="Phobius"/>
    </source>
</evidence>
<comment type="caution">
    <text evidence="2">The sequence shown here is derived from an EMBL/GenBank/DDBJ whole genome shotgun (WGS) entry which is preliminary data.</text>
</comment>
<evidence type="ECO:0000313" key="3">
    <source>
        <dbReference type="Proteomes" id="UP000011668"/>
    </source>
</evidence>
<dbReference type="Proteomes" id="UP000011668">
    <property type="component" value="Unassembled WGS sequence"/>
</dbReference>
<dbReference type="HOGENOM" id="CLU_1256789_0_0_1"/>
<accession>L8X050</accession>
<feature type="transmembrane region" description="Helical" evidence="1">
    <location>
        <begin position="82"/>
        <end position="102"/>
    </location>
</feature>
<sequence>MWYSRANSYLFYYNAAPSGMNVTIQAHYLGFVSYLPSTVYERIGAFLQGVFQRFPDIVQAMFSYGVHRFHKTYIGPVWPWHIYVRICICRFVLFIAVCMRILTWRLRASSFSSVQGRVSANRSLQTVSLFVFYESQRHSGLADRLHPISRPAANDFRVQVPYPQIQNHRVKHAVGIVSPSVGNVRSLGTLLLSPPPPYKKTKIPSCRCAGVPANALQLDV</sequence>
<keyword evidence="1" id="KW-1133">Transmembrane helix</keyword>
<name>L8X050_THACA</name>
<keyword evidence="1" id="KW-0812">Transmembrane</keyword>
<organism evidence="2 3">
    <name type="scientific">Thanatephorus cucumeris (strain AG1-IA)</name>
    <name type="common">Rice sheath blight fungus</name>
    <name type="synonym">Rhizoctonia solani</name>
    <dbReference type="NCBI Taxonomy" id="983506"/>
    <lineage>
        <taxon>Eukaryota</taxon>
        <taxon>Fungi</taxon>
        <taxon>Dikarya</taxon>
        <taxon>Basidiomycota</taxon>
        <taxon>Agaricomycotina</taxon>
        <taxon>Agaricomycetes</taxon>
        <taxon>Cantharellales</taxon>
        <taxon>Ceratobasidiaceae</taxon>
        <taxon>Rhizoctonia</taxon>
        <taxon>Rhizoctonia solani AG-1</taxon>
    </lineage>
</organism>